<dbReference type="AlphaFoldDB" id="A0A2Z5FTN2"/>
<keyword evidence="2" id="KW-1185">Reference proteome</keyword>
<protein>
    <submittedName>
        <fullName evidence="1">Uncharacterized protein</fullName>
    </submittedName>
</protein>
<reference evidence="1 2" key="1">
    <citation type="journal article" date="2018" name="Front. Microbiol.">
        <title>Hydrolytic Capabilities as a Key to Environmental Success: Chitinolytic and Cellulolytic Acidobacteria From Acidic Sub-arctic Soils and Boreal Peatlands.</title>
        <authorList>
            <person name="Belova S.E."/>
            <person name="Ravin N.V."/>
            <person name="Pankratov T.A."/>
            <person name="Rakitin A.L."/>
            <person name="Ivanova A.A."/>
            <person name="Beletsky A.V."/>
            <person name="Mardanov A.V."/>
            <person name="Sinninghe Damste J.S."/>
            <person name="Dedysh S.N."/>
        </authorList>
    </citation>
    <scope>NUCLEOTIDE SEQUENCE [LARGE SCALE GENOMIC DNA]</scope>
    <source>
        <strain evidence="1 2">SBC82</strain>
    </source>
</reference>
<dbReference type="EMBL" id="CP030840">
    <property type="protein sequence ID" value="AXC09805.1"/>
    <property type="molecule type" value="Genomic_DNA"/>
</dbReference>
<name>A0A2Z5FTN2_9BACT</name>
<sequence>MNAMRVGSESPRGLGSSTACFWTGNRALDASSSNTNAGSEIIFLLSAHL</sequence>
<dbReference type="Proteomes" id="UP000253606">
    <property type="component" value="Chromosome"/>
</dbReference>
<accession>A0A2Z5FTN2</accession>
<gene>
    <name evidence="1" type="ORF">ACPOL_0428</name>
</gene>
<organism evidence="1 2">
    <name type="scientific">Acidisarcina polymorpha</name>
    <dbReference type="NCBI Taxonomy" id="2211140"/>
    <lineage>
        <taxon>Bacteria</taxon>
        <taxon>Pseudomonadati</taxon>
        <taxon>Acidobacteriota</taxon>
        <taxon>Terriglobia</taxon>
        <taxon>Terriglobales</taxon>
        <taxon>Acidobacteriaceae</taxon>
        <taxon>Acidisarcina</taxon>
    </lineage>
</organism>
<proteinExistence type="predicted"/>
<evidence type="ECO:0000313" key="2">
    <source>
        <dbReference type="Proteomes" id="UP000253606"/>
    </source>
</evidence>
<dbReference type="KEGG" id="abas:ACPOL_0428"/>
<evidence type="ECO:0000313" key="1">
    <source>
        <dbReference type="EMBL" id="AXC09805.1"/>
    </source>
</evidence>